<feature type="domain" description="DNA/RNA non-specific endonuclease/pyrophosphatase/phosphodiesterase" evidence="12">
    <location>
        <begin position="80"/>
        <end position="276"/>
    </location>
</feature>
<evidence type="ECO:0000259" key="11">
    <source>
        <dbReference type="SMART" id="SM00477"/>
    </source>
</evidence>
<evidence type="ECO:0000313" key="14">
    <source>
        <dbReference type="Proteomes" id="UP001060919"/>
    </source>
</evidence>
<dbReference type="AlphaFoldDB" id="A0A915YEW1"/>
<keyword evidence="5 13" id="KW-0255">Endonuclease</keyword>
<dbReference type="Gene3D" id="3.40.570.10">
    <property type="entry name" value="Extracellular Endonuclease, subunit A"/>
    <property type="match status" value="1"/>
</dbReference>
<keyword evidence="3" id="KW-0540">Nuclease</keyword>
<evidence type="ECO:0000256" key="6">
    <source>
        <dbReference type="ARBA" id="ARBA00022801"/>
    </source>
</evidence>
<feature type="binding site" evidence="9">
    <location>
        <position position="173"/>
    </location>
    <ligand>
        <name>Mg(2+)</name>
        <dbReference type="ChEBI" id="CHEBI:18420"/>
        <note>catalytic</note>
    </ligand>
</feature>
<evidence type="ECO:0000313" key="13">
    <source>
        <dbReference type="EMBL" id="BDS11760.1"/>
    </source>
</evidence>
<evidence type="ECO:0000256" key="9">
    <source>
        <dbReference type="PIRSR" id="PIRSR640255-2"/>
    </source>
</evidence>
<feature type="coiled-coil region" evidence="10">
    <location>
        <begin position="29"/>
        <end position="56"/>
    </location>
</feature>
<dbReference type="SUPFAM" id="SSF54060">
    <property type="entry name" value="His-Me finger endonucleases"/>
    <property type="match status" value="1"/>
</dbReference>
<evidence type="ECO:0000256" key="8">
    <source>
        <dbReference type="PIRSR" id="PIRSR640255-1"/>
    </source>
</evidence>
<dbReference type="InterPro" id="IPR018524">
    <property type="entry name" value="DNA/RNA_endonuclease_AS"/>
</dbReference>
<dbReference type="SMART" id="SM00477">
    <property type="entry name" value="NUC"/>
    <property type="match status" value="1"/>
</dbReference>
<dbReference type="RefSeq" id="WP_264792906.1">
    <property type="nucleotide sequence ID" value="NZ_AP026867.1"/>
</dbReference>
<keyword evidence="10" id="KW-0175">Coiled coil</keyword>
<evidence type="ECO:0000259" key="12">
    <source>
        <dbReference type="SMART" id="SM00892"/>
    </source>
</evidence>
<dbReference type="GO" id="GO:0016787">
    <property type="term" value="F:hydrolase activity"/>
    <property type="evidence" value="ECO:0007669"/>
    <property type="project" value="UniProtKB-KW"/>
</dbReference>
<evidence type="ECO:0000256" key="2">
    <source>
        <dbReference type="ARBA" id="ARBA00010052"/>
    </source>
</evidence>
<feature type="domain" description="ENPP1-3/EXOG-like endonuclease/phosphodiesterase" evidence="11">
    <location>
        <begin position="81"/>
        <end position="276"/>
    </location>
</feature>
<reference evidence="13" key="1">
    <citation type="submission" date="2022-09" db="EMBL/GenBank/DDBJ databases">
        <title>Aureispira anguillicida sp. nov., isolated from Leptocephalus of Japanese eel Anguilla japonica.</title>
        <authorList>
            <person name="Yuasa K."/>
            <person name="Mekata T."/>
            <person name="Ikunari K."/>
        </authorList>
    </citation>
    <scope>NUCLEOTIDE SEQUENCE</scope>
    <source>
        <strain evidence="13">EL160426</strain>
    </source>
</reference>
<dbReference type="EMBL" id="AP026867">
    <property type="protein sequence ID" value="BDS11760.1"/>
    <property type="molecule type" value="Genomic_DNA"/>
</dbReference>
<dbReference type="Proteomes" id="UP001060919">
    <property type="component" value="Chromosome"/>
</dbReference>
<dbReference type="Pfam" id="PF01223">
    <property type="entry name" value="Endonuclease_NS"/>
    <property type="match status" value="1"/>
</dbReference>
<evidence type="ECO:0000256" key="3">
    <source>
        <dbReference type="ARBA" id="ARBA00022722"/>
    </source>
</evidence>
<evidence type="ECO:0000256" key="5">
    <source>
        <dbReference type="ARBA" id="ARBA00022759"/>
    </source>
</evidence>
<keyword evidence="14" id="KW-1185">Reference proteome</keyword>
<dbReference type="InterPro" id="IPR044925">
    <property type="entry name" value="His-Me_finger_sf"/>
</dbReference>
<dbReference type="PANTHER" id="PTHR13966">
    <property type="entry name" value="ENDONUCLEASE RELATED"/>
    <property type="match status" value="1"/>
</dbReference>
<dbReference type="InterPro" id="IPR001604">
    <property type="entry name" value="Endo_G_ENPP1-like_dom"/>
</dbReference>
<dbReference type="PROSITE" id="PS01070">
    <property type="entry name" value="NUCLEASE_NON_SPEC"/>
    <property type="match status" value="1"/>
</dbReference>
<keyword evidence="6" id="KW-0378">Hydrolase</keyword>
<dbReference type="SMART" id="SM00892">
    <property type="entry name" value="Endonuclease_NS"/>
    <property type="match status" value="1"/>
</dbReference>
<protein>
    <submittedName>
        <fullName evidence="13">DNA/RNA non-specific endonuclease</fullName>
    </submittedName>
</protein>
<dbReference type="InterPro" id="IPR040255">
    <property type="entry name" value="Non-specific_endonuclease"/>
</dbReference>
<evidence type="ECO:0000256" key="7">
    <source>
        <dbReference type="ARBA" id="ARBA00022842"/>
    </source>
</evidence>
<feature type="active site" description="Proton acceptor" evidence="8">
    <location>
        <position position="142"/>
    </location>
</feature>
<accession>A0A915YEW1</accession>
<name>A0A915YEW1_9BACT</name>
<proteinExistence type="inferred from homology"/>
<dbReference type="CDD" id="cd00091">
    <property type="entry name" value="NUC"/>
    <property type="match status" value="1"/>
</dbReference>
<keyword evidence="7" id="KW-0460">Magnesium</keyword>
<evidence type="ECO:0000256" key="1">
    <source>
        <dbReference type="ARBA" id="ARBA00001946"/>
    </source>
</evidence>
<gene>
    <name evidence="13" type="ORF">AsAng_0024740</name>
</gene>
<sequence length="417" mass="47160">MLKHIYWLVFFLASGILSSFAQVTTMELITSLEQEATQLEERQMSLSLELETLRLKKIREDLHHLGLPIVKEGSDNEVVEHSAMVLGYNESHEQANWVAHLVIPAVHKGNLSRTNDFRKDSLVTTGSAEKADYWYSGYDRGHLAPSADFRWSKRAISESYVYSNMAPQRPELNREIWARLESFIRKHVWVQNEQLYVVTGPIFDKQIETITQGPNVISIPKSFYKVVLDLSGQEKKAIAFVMPNELCKQPLVSYATSIDEVEKLTGIDFFPKLEATLAAQLEGNFDFGKWESLKEGEISAKAPLKVNERPKNTLNSLETDLFMNKKACVCGTVVSTRKTKSGLVLFNFDAKFPNHTFSGSVSSSNVKNFSYDPEIEFLGKKLCVTGKITDYKGKSTMSVEHEKKVSFLDDQGKALPR</sequence>
<dbReference type="GO" id="GO:0003676">
    <property type="term" value="F:nucleic acid binding"/>
    <property type="evidence" value="ECO:0007669"/>
    <property type="project" value="InterPro"/>
</dbReference>
<dbReference type="PANTHER" id="PTHR13966:SF5">
    <property type="entry name" value="ENDONUCLEASE G, MITOCHONDRIAL"/>
    <property type="match status" value="1"/>
</dbReference>
<dbReference type="GO" id="GO:0046872">
    <property type="term" value="F:metal ion binding"/>
    <property type="evidence" value="ECO:0007669"/>
    <property type="project" value="UniProtKB-KW"/>
</dbReference>
<organism evidence="13 14">
    <name type="scientific">Aureispira anguillae</name>
    <dbReference type="NCBI Taxonomy" id="2864201"/>
    <lineage>
        <taxon>Bacteria</taxon>
        <taxon>Pseudomonadati</taxon>
        <taxon>Bacteroidota</taxon>
        <taxon>Saprospiria</taxon>
        <taxon>Saprospirales</taxon>
        <taxon>Saprospiraceae</taxon>
        <taxon>Aureispira</taxon>
    </lineage>
</organism>
<dbReference type="InterPro" id="IPR020821">
    <property type="entry name" value="ENPP1-3/EXOG-like_nuc-like"/>
</dbReference>
<dbReference type="InterPro" id="IPR044929">
    <property type="entry name" value="DNA/RNA_non-sp_Endonuclease_sf"/>
</dbReference>
<evidence type="ECO:0000256" key="4">
    <source>
        <dbReference type="ARBA" id="ARBA00022723"/>
    </source>
</evidence>
<evidence type="ECO:0000256" key="10">
    <source>
        <dbReference type="SAM" id="Coils"/>
    </source>
</evidence>
<keyword evidence="4 9" id="KW-0479">Metal-binding</keyword>
<comment type="cofactor">
    <cofactor evidence="1">
        <name>Mg(2+)</name>
        <dbReference type="ChEBI" id="CHEBI:18420"/>
    </cofactor>
</comment>
<dbReference type="GO" id="GO:0004519">
    <property type="term" value="F:endonuclease activity"/>
    <property type="evidence" value="ECO:0007669"/>
    <property type="project" value="UniProtKB-KW"/>
</dbReference>
<comment type="similarity">
    <text evidence="2">Belongs to the DNA/RNA non-specific endonuclease family.</text>
</comment>
<dbReference type="KEGG" id="aup:AsAng_0024740"/>